<reference evidence="3" key="1">
    <citation type="submission" date="2016-06" db="EMBL/GenBank/DDBJ databases">
        <authorList>
            <person name="Varghese N."/>
            <person name="Submissions Spin"/>
        </authorList>
    </citation>
    <scope>NUCLEOTIDE SEQUENCE [LARGE SCALE GENOMIC DNA]</scope>
    <source>
        <strain evidence="3">DSM 45794</strain>
    </source>
</reference>
<accession>A0A1A9B5B8</accession>
<evidence type="ECO:0000313" key="3">
    <source>
        <dbReference type="Proteomes" id="UP000199558"/>
    </source>
</evidence>
<gene>
    <name evidence="2" type="ORF">GA0070622_1264</name>
</gene>
<dbReference type="Proteomes" id="UP000199558">
    <property type="component" value="Unassembled WGS sequence"/>
</dbReference>
<sequence>MGNNGQRHRGKKTHSDRAEWMRALAGTLTAVATVIAAMTGLLRLFL</sequence>
<dbReference type="EMBL" id="FLRH01000003">
    <property type="protein sequence ID" value="SBT64293.1"/>
    <property type="molecule type" value="Genomic_DNA"/>
</dbReference>
<evidence type="ECO:0000313" key="2">
    <source>
        <dbReference type="EMBL" id="SBT64293.1"/>
    </source>
</evidence>
<evidence type="ECO:0000256" key="1">
    <source>
        <dbReference type="SAM" id="Phobius"/>
    </source>
</evidence>
<name>A0A1A9B5B8_9ACTN</name>
<keyword evidence="3" id="KW-1185">Reference proteome</keyword>
<feature type="transmembrane region" description="Helical" evidence="1">
    <location>
        <begin position="20"/>
        <end position="45"/>
    </location>
</feature>
<organism evidence="2 3">
    <name type="scientific">Micromonospora sediminicola</name>
    <dbReference type="NCBI Taxonomy" id="946078"/>
    <lineage>
        <taxon>Bacteria</taxon>
        <taxon>Bacillati</taxon>
        <taxon>Actinomycetota</taxon>
        <taxon>Actinomycetes</taxon>
        <taxon>Micromonosporales</taxon>
        <taxon>Micromonosporaceae</taxon>
        <taxon>Micromonospora</taxon>
    </lineage>
</organism>
<keyword evidence="1" id="KW-0472">Membrane</keyword>
<proteinExistence type="predicted"/>
<keyword evidence="1" id="KW-0812">Transmembrane</keyword>
<protein>
    <submittedName>
        <fullName evidence="2">Uncharacterized protein</fullName>
    </submittedName>
</protein>
<dbReference type="AlphaFoldDB" id="A0A1A9B5B8"/>
<keyword evidence="1" id="KW-1133">Transmembrane helix</keyword>